<comment type="caution">
    <text evidence="2">The sequence shown here is derived from an EMBL/GenBank/DDBJ whole genome shotgun (WGS) entry which is preliminary data.</text>
</comment>
<dbReference type="RefSeq" id="WP_046911166.1">
    <property type="nucleotide sequence ID" value="NZ_BAAAXG010000011.1"/>
</dbReference>
<sequence>MSRIVVGVSGSLASLAALRHATALARRERAELLAVLAWGPPEGEAAYARTPDRAWAGMWAEHARAGLTRAFEDALGAAPEGLVVERRLVRDAPAAALCRAADRPGDLLVLGTTTGRGRLGGPRRRPVLRAVTARAGGPVLVVPGPVLRRGEARVLRRHARAAVVAPGEYPAPAQTTG</sequence>
<dbReference type="Pfam" id="PF00582">
    <property type="entry name" value="Usp"/>
    <property type="match status" value="1"/>
</dbReference>
<name>A0A2P2GHE6_STREW</name>
<dbReference type="InterPro" id="IPR006016">
    <property type="entry name" value="UspA"/>
</dbReference>
<reference evidence="2 3" key="1">
    <citation type="submission" date="2015-05" db="EMBL/GenBank/DDBJ databases">
        <title>Draft Genome assembly of Streptomyces showdoensis.</title>
        <authorList>
            <person name="Thapa K.K."/>
            <person name="Metsa-Ketela M."/>
        </authorList>
    </citation>
    <scope>NUCLEOTIDE SEQUENCE [LARGE SCALE GENOMIC DNA]</scope>
    <source>
        <strain evidence="2 3">ATCC 15227</strain>
    </source>
</reference>
<accession>A0A2P2GHE6</accession>
<dbReference type="Proteomes" id="UP000265325">
    <property type="component" value="Unassembled WGS sequence"/>
</dbReference>
<dbReference type="SUPFAM" id="SSF52402">
    <property type="entry name" value="Adenine nucleotide alpha hydrolases-like"/>
    <property type="match status" value="1"/>
</dbReference>
<dbReference type="AlphaFoldDB" id="A0A2P2GHE6"/>
<keyword evidence="3" id="KW-1185">Reference proteome</keyword>
<evidence type="ECO:0000313" key="3">
    <source>
        <dbReference type="Proteomes" id="UP000265325"/>
    </source>
</evidence>
<organism evidence="2 3">
    <name type="scientific">Streptomyces showdoensis</name>
    <dbReference type="NCBI Taxonomy" id="68268"/>
    <lineage>
        <taxon>Bacteria</taxon>
        <taxon>Bacillati</taxon>
        <taxon>Actinomycetota</taxon>
        <taxon>Actinomycetes</taxon>
        <taxon>Kitasatosporales</taxon>
        <taxon>Streptomycetaceae</taxon>
        <taxon>Streptomyces</taxon>
    </lineage>
</organism>
<gene>
    <name evidence="2" type="ORF">VO63_29770</name>
</gene>
<dbReference type="OrthoDB" id="3854489at2"/>
<dbReference type="Gene3D" id="3.40.50.620">
    <property type="entry name" value="HUPs"/>
    <property type="match status" value="1"/>
</dbReference>
<evidence type="ECO:0000313" key="2">
    <source>
        <dbReference type="EMBL" id="KKZ70279.1"/>
    </source>
</evidence>
<evidence type="ECO:0000259" key="1">
    <source>
        <dbReference type="Pfam" id="PF00582"/>
    </source>
</evidence>
<proteinExistence type="predicted"/>
<dbReference type="EMBL" id="LAQS01000063">
    <property type="protein sequence ID" value="KKZ70279.1"/>
    <property type="molecule type" value="Genomic_DNA"/>
</dbReference>
<protein>
    <recommendedName>
        <fullName evidence="1">UspA domain-containing protein</fullName>
    </recommendedName>
</protein>
<dbReference type="InterPro" id="IPR014729">
    <property type="entry name" value="Rossmann-like_a/b/a_fold"/>
</dbReference>
<feature type="domain" description="UspA" evidence="1">
    <location>
        <begin position="2"/>
        <end position="143"/>
    </location>
</feature>